<name>A0A6V7KRD0_9HYME</name>
<reference evidence="1" key="1">
    <citation type="submission" date="2020-07" db="EMBL/GenBank/DDBJ databases">
        <authorList>
            <person name="Ferguson B K."/>
        </authorList>
    </citation>
    <scope>NUCLEOTIDE SEQUENCE</scope>
    <source>
        <strain evidence="1">L06</strain>
    </source>
</reference>
<gene>
    <name evidence="1" type="ORF">BBRV_LOCUS83737</name>
</gene>
<evidence type="ECO:0000313" key="1">
    <source>
        <dbReference type="EMBL" id="CAD1565386.1"/>
    </source>
</evidence>
<protein>
    <submittedName>
        <fullName evidence="1">Uncharacterized protein</fullName>
    </submittedName>
</protein>
<accession>A0A6V7KRD0</accession>
<proteinExistence type="predicted"/>
<sequence>MTSISPLFCRDATHYDSHQLAAILTECFTDYVIPFTLDGPTFATRFNAEGLSLTESRIWSVNNNPVALAPWWVGNSDVGATAA</sequence>
<organism evidence="1">
    <name type="scientific">Bracon brevicornis</name>
    <dbReference type="NCBI Taxonomy" id="1563983"/>
    <lineage>
        <taxon>Eukaryota</taxon>
        <taxon>Metazoa</taxon>
        <taxon>Ecdysozoa</taxon>
        <taxon>Arthropoda</taxon>
        <taxon>Hexapoda</taxon>
        <taxon>Insecta</taxon>
        <taxon>Pterygota</taxon>
        <taxon>Neoptera</taxon>
        <taxon>Endopterygota</taxon>
        <taxon>Hymenoptera</taxon>
        <taxon>Apocrita</taxon>
        <taxon>Ichneumonoidea</taxon>
        <taxon>Braconidae</taxon>
        <taxon>Braconinae</taxon>
        <taxon>Bracon</taxon>
    </lineage>
</organism>
<dbReference type="EMBL" id="CADCXW020000172">
    <property type="protein sequence ID" value="CAD1565386.1"/>
    <property type="molecule type" value="Genomic_DNA"/>
</dbReference>
<dbReference type="AlphaFoldDB" id="A0A6V7KRD0"/>